<evidence type="ECO:0000313" key="1">
    <source>
        <dbReference type="EMBL" id="JAD93958.1"/>
    </source>
</evidence>
<reference evidence="1" key="1">
    <citation type="submission" date="2014-09" db="EMBL/GenBank/DDBJ databases">
        <authorList>
            <person name="Magalhaes I.L.F."/>
            <person name="Oliveira U."/>
            <person name="Santos F.R."/>
            <person name="Vidigal T.H.D.A."/>
            <person name="Brescovit A.D."/>
            <person name="Santos A.J."/>
        </authorList>
    </citation>
    <scope>NUCLEOTIDE SEQUENCE</scope>
    <source>
        <tissue evidence="1">Shoot tissue taken approximately 20 cm above the soil surface</tissue>
    </source>
</reference>
<accession>A0A0A9E4K8</accession>
<protein>
    <submittedName>
        <fullName evidence="1">Uncharacterized protein</fullName>
    </submittedName>
</protein>
<proteinExistence type="predicted"/>
<organism evidence="1">
    <name type="scientific">Arundo donax</name>
    <name type="common">Giant reed</name>
    <name type="synonym">Donax arundinaceus</name>
    <dbReference type="NCBI Taxonomy" id="35708"/>
    <lineage>
        <taxon>Eukaryota</taxon>
        <taxon>Viridiplantae</taxon>
        <taxon>Streptophyta</taxon>
        <taxon>Embryophyta</taxon>
        <taxon>Tracheophyta</taxon>
        <taxon>Spermatophyta</taxon>
        <taxon>Magnoliopsida</taxon>
        <taxon>Liliopsida</taxon>
        <taxon>Poales</taxon>
        <taxon>Poaceae</taxon>
        <taxon>PACMAD clade</taxon>
        <taxon>Arundinoideae</taxon>
        <taxon>Arundineae</taxon>
        <taxon>Arundo</taxon>
    </lineage>
</organism>
<dbReference type="AlphaFoldDB" id="A0A0A9E4K8"/>
<reference evidence="1" key="2">
    <citation type="journal article" date="2015" name="Data Brief">
        <title>Shoot transcriptome of the giant reed, Arundo donax.</title>
        <authorList>
            <person name="Barrero R.A."/>
            <person name="Guerrero F.D."/>
            <person name="Moolhuijzen P."/>
            <person name="Goolsby J.A."/>
            <person name="Tidwell J."/>
            <person name="Bellgard S.E."/>
            <person name="Bellgard M.I."/>
        </authorList>
    </citation>
    <scope>NUCLEOTIDE SEQUENCE</scope>
    <source>
        <tissue evidence="1">Shoot tissue taken approximately 20 cm above the soil surface</tissue>
    </source>
</reference>
<name>A0A0A9E4K8_ARUDO</name>
<dbReference type="EMBL" id="GBRH01203937">
    <property type="protein sequence ID" value="JAD93958.1"/>
    <property type="molecule type" value="Transcribed_RNA"/>
</dbReference>
<sequence>MCIHSLGLYVPFLQYIFLSLKMSFCSHRHRSTKLWIRFGC</sequence>